<evidence type="ECO:0000313" key="2">
    <source>
        <dbReference type="Proteomes" id="UP001642464"/>
    </source>
</evidence>
<proteinExistence type="predicted"/>
<gene>
    <name evidence="1" type="ORF">SCF082_LOCUS2581</name>
</gene>
<name>A0ABP0HNE8_9DINO</name>
<accession>A0ABP0HNE8</accession>
<reference evidence="1 2" key="1">
    <citation type="submission" date="2024-02" db="EMBL/GenBank/DDBJ databases">
        <authorList>
            <person name="Chen Y."/>
            <person name="Shah S."/>
            <person name="Dougan E. K."/>
            <person name="Thang M."/>
            <person name="Chan C."/>
        </authorList>
    </citation>
    <scope>NUCLEOTIDE SEQUENCE [LARGE SCALE GENOMIC DNA]</scope>
</reference>
<dbReference type="Proteomes" id="UP001642464">
    <property type="component" value="Unassembled WGS sequence"/>
</dbReference>
<protein>
    <submittedName>
        <fullName evidence="1">Uncharacterized protein</fullName>
    </submittedName>
</protein>
<evidence type="ECO:0000313" key="1">
    <source>
        <dbReference type="EMBL" id="CAK8991248.1"/>
    </source>
</evidence>
<keyword evidence="2" id="KW-1185">Reference proteome</keyword>
<organism evidence="1 2">
    <name type="scientific">Durusdinium trenchii</name>
    <dbReference type="NCBI Taxonomy" id="1381693"/>
    <lineage>
        <taxon>Eukaryota</taxon>
        <taxon>Sar</taxon>
        <taxon>Alveolata</taxon>
        <taxon>Dinophyceae</taxon>
        <taxon>Suessiales</taxon>
        <taxon>Symbiodiniaceae</taxon>
        <taxon>Durusdinium</taxon>
    </lineage>
</organism>
<comment type="caution">
    <text evidence="1">The sequence shown here is derived from an EMBL/GenBank/DDBJ whole genome shotgun (WGS) entry which is preliminary data.</text>
</comment>
<sequence length="262" mass="29403">MPPKKKSKAAPVEEKADIQVPDQCEVDTVNMDHYNALEKAIQTILQHELFEKIMTEEPLGIKAGVESHLAGHKAVFVEEVFKAAMSTAGTYDASCTLFWLNLKWSAAPKVPVSRSSVDRLKERLFSNGPQRFDKVTVVAVSEDLVLNRGNLRRVSPEEPEHAFLFALSEAISRGQLAGQPASWFLNGYDNWDLRQYKKVILTTTFVFEILPTPEKMFFRGVPFLLISPADFANSCVPGLSYRILFLALKLSIAMAWRDKGLD</sequence>
<dbReference type="EMBL" id="CAXAMM010001278">
    <property type="protein sequence ID" value="CAK8991248.1"/>
    <property type="molecule type" value="Genomic_DNA"/>
</dbReference>